<feature type="domain" description="Carbohydrate kinase FGGY N-terminal" evidence="4">
    <location>
        <begin position="8"/>
        <end position="245"/>
    </location>
</feature>
<dbReference type="PANTHER" id="PTHR43095">
    <property type="entry name" value="SUGAR KINASE"/>
    <property type="match status" value="1"/>
</dbReference>
<dbReference type="GO" id="GO:0005975">
    <property type="term" value="P:carbohydrate metabolic process"/>
    <property type="evidence" value="ECO:0007669"/>
    <property type="project" value="InterPro"/>
</dbReference>
<sequence length="466" mass="51627">MQNHNEQYNLIIDIGKTHVKIHVLDSTQTSIFSKHISNTVVDNEYYPSADIQGIWQFFKSSIKEAAQAYKIENISITTHGATAALIDRNSDSEDGLVLPVLDYEFETIFEDSLDYDSVRPDFNHTYSPSLPAGLNLGRQLFWQKKRFTEAFDKASDILMYPQYWIWRFTGHLSSEITSLGCHTDLWDLNQDGLSSLVDQLGCRDKFPELKPAWHFCGEVKADLAQDLGLRTDCKVFNGLHDSNASFLRYRLSQGDKPFTVISTGTWTICMASQVSLENLNAEKDMLANIDALAQPIACARFMGGREFGAICDATNAKVTDSFSQADLQAIIDNQVFALPNFASGSGPFGQQAASFKGDYKNVSGVGIATLYTALLVDYQLTQLAAKGDIYIEGAFLKNPLLCGLIKQLRQVQPVHMSSDDTGTVAGTAALVNWGKLDIQVSTTESDATQLQGLESYKQQWLDLVTA</sequence>
<dbReference type="Gene3D" id="3.30.420.40">
    <property type="match status" value="3"/>
</dbReference>
<dbReference type="PATRIC" id="fig|1513271.3.peg.434"/>
<evidence type="ECO:0000313" key="6">
    <source>
        <dbReference type="EMBL" id="KMT66907.1"/>
    </source>
</evidence>
<evidence type="ECO:0000256" key="2">
    <source>
        <dbReference type="ARBA" id="ARBA00022679"/>
    </source>
</evidence>
<feature type="domain" description="Carbohydrate kinase FGGY C-terminal" evidence="5">
    <location>
        <begin position="256"/>
        <end position="433"/>
    </location>
</feature>
<dbReference type="Pfam" id="PF00370">
    <property type="entry name" value="FGGY_N"/>
    <property type="match status" value="1"/>
</dbReference>
<comment type="similarity">
    <text evidence="1">Belongs to the FGGY kinase family.</text>
</comment>
<dbReference type="SUPFAM" id="SSF53067">
    <property type="entry name" value="Actin-like ATPase domain"/>
    <property type="match status" value="1"/>
</dbReference>
<dbReference type="CDD" id="cd07772">
    <property type="entry name" value="ASKHA_NBD_FGGY_NaCK-like"/>
    <property type="match status" value="1"/>
</dbReference>
<dbReference type="InterPro" id="IPR049382">
    <property type="entry name" value="FGGY_C_2"/>
</dbReference>
<comment type="caution">
    <text evidence="6">The sequence shown here is derived from an EMBL/GenBank/DDBJ whole genome shotgun (WGS) entry which is preliminary data.</text>
</comment>
<evidence type="ECO:0000259" key="5">
    <source>
        <dbReference type="Pfam" id="PF21546"/>
    </source>
</evidence>
<evidence type="ECO:0000256" key="3">
    <source>
        <dbReference type="ARBA" id="ARBA00022777"/>
    </source>
</evidence>
<dbReference type="RefSeq" id="WP_048688846.1">
    <property type="nucleotide sequence ID" value="NZ_KQ130482.1"/>
</dbReference>
<dbReference type="STRING" id="1513271.XM47_02055"/>
<organism evidence="6 7">
    <name type="scientific">Catenovulum maritimum</name>
    <dbReference type="NCBI Taxonomy" id="1513271"/>
    <lineage>
        <taxon>Bacteria</taxon>
        <taxon>Pseudomonadati</taxon>
        <taxon>Pseudomonadota</taxon>
        <taxon>Gammaproteobacteria</taxon>
        <taxon>Alteromonadales</taxon>
        <taxon>Alteromonadaceae</taxon>
        <taxon>Catenovulum</taxon>
    </lineage>
</organism>
<evidence type="ECO:0000256" key="1">
    <source>
        <dbReference type="ARBA" id="ARBA00009156"/>
    </source>
</evidence>
<keyword evidence="7" id="KW-1185">Reference proteome</keyword>
<keyword evidence="2" id="KW-0808">Transferase</keyword>
<proteinExistence type="inferred from homology"/>
<keyword evidence="3" id="KW-0418">Kinase</keyword>
<dbReference type="GO" id="GO:0016301">
    <property type="term" value="F:kinase activity"/>
    <property type="evidence" value="ECO:0007669"/>
    <property type="project" value="UniProtKB-KW"/>
</dbReference>
<dbReference type="Proteomes" id="UP000037600">
    <property type="component" value="Unassembled WGS sequence"/>
</dbReference>
<dbReference type="InterPro" id="IPR018484">
    <property type="entry name" value="FGGY_N"/>
</dbReference>
<dbReference type="OrthoDB" id="9799608at2"/>
<dbReference type="InterPro" id="IPR043129">
    <property type="entry name" value="ATPase_NBD"/>
</dbReference>
<dbReference type="EMBL" id="LAZL01000002">
    <property type="protein sequence ID" value="KMT66907.1"/>
    <property type="molecule type" value="Genomic_DNA"/>
</dbReference>
<reference evidence="6 7" key="1">
    <citation type="submission" date="2015-04" db="EMBL/GenBank/DDBJ databases">
        <title>Draft Genome Sequence of the Novel Agar-Digesting Marine Bacterium Q1.</title>
        <authorList>
            <person name="Li Y."/>
            <person name="Li D."/>
            <person name="Chen G."/>
            <person name="Du Z."/>
        </authorList>
    </citation>
    <scope>NUCLEOTIDE SEQUENCE [LARGE SCALE GENOMIC DNA]</scope>
    <source>
        <strain evidence="6 7">Q1</strain>
    </source>
</reference>
<evidence type="ECO:0000313" key="7">
    <source>
        <dbReference type="Proteomes" id="UP000037600"/>
    </source>
</evidence>
<protein>
    <submittedName>
        <fullName evidence="6">Lipoprotein</fullName>
    </submittedName>
</protein>
<name>A0A0J8GVX2_9ALTE</name>
<keyword evidence="6" id="KW-0449">Lipoprotein</keyword>
<dbReference type="Pfam" id="PF21546">
    <property type="entry name" value="FGGY_C_2"/>
    <property type="match status" value="1"/>
</dbReference>
<accession>A0A0J8GVX2</accession>
<dbReference type="AlphaFoldDB" id="A0A0J8GVX2"/>
<dbReference type="InterPro" id="IPR050406">
    <property type="entry name" value="FGGY_Carb_Kinase"/>
</dbReference>
<gene>
    <name evidence="6" type="ORF">XM47_02055</name>
</gene>
<evidence type="ECO:0000259" key="4">
    <source>
        <dbReference type="Pfam" id="PF00370"/>
    </source>
</evidence>